<dbReference type="Pfam" id="PF13520">
    <property type="entry name" value="AA_permease_2"/>
    <property type="match status" value="1"/>
</dbReference>
<evidence type="ECO:0000256" key="2">
    <source>
        <dbReference type="ARBA" id="ARBA00022448"/>
    </source>
</evidence>
<evidence type="ECO:0000256" key="6">
    <source>
        <dbReference type="ARBA" id="ARBA00023136"/>
    </source>
</evidence>
<keyword evidence="6 8" id="KW-0472">Membrane</keyword>
<evidence type="ECO:0000256" key="1">
    <source>
        <dbReference type="ARBA" id="ARBA00004651"/>
    </source>
</evidence>
<evidence type="ECO:0000256" key="5">
    <source>
        <dbReference type="ARBA" id="ARBA00022989"/>
    </source>
</evidence>
<dbReference type="InterPro" id="IPR044566">
    <property type="entry name" value="RMV1-like"/>
</dbReference>
<keyword evidence="10" id="KW-1185">Reference proteome</keyword>
<feature type="transmembrane region" description="Helical" evidence="8">
    <location>
        <begin position="61"/>
        <end position="80"/>
    </location>
</feature>
<keyword evidence="2" id="KW-0813">Transport</keyword>
<dbReference type="GO" id="GO:0022857">
    <property type="term" value="F:transmembrane transporter activity"/>
    <property type="evidence" value="ECO:0007669"/>
    <property type="project" value="InterPro"/>
</dbReference>
<dbReference type="HOGENOM" id="CLU_007946_17_3_0"/>
<name>Q1IT21_KORVE</name>
<sequence length="470" mass="50170">MATSTLEQRPNPTISVSRPASFPKNSQKLTLWPLVAATFFMVSGGTYGTEDIIGGSGFARGILILLITPILWSLPTSLMIGELASAMPEEGGYYVWVRRAMGNFWGFQEAWLSLAASIFDMAIYPTLFVTYLTKLFPYFGIGHRGVVVALAIVVICAAMNIAGIRVVATTSLWLFVLLSIPFVAIAVLAPLKHGAFAGSMTGHSTSDVGLIGGILICMWNYMGWDNATTVAGEVHKPQKTYPRAMGVAVAIVAISYTLPFAAMWVTGISPSAFGEGSWADIAGMLGGPALRMAIVVGGMLSAFGMFNALVLSYSRLPLAMAQDGLMPHVFTKMTPRTRAPWVAIVACAVAWAMCLGLGFERLVTIDILLYGGSLGLEFLALIVLRIKAPNMERPYKVPGGLWGAIALSIAPMALLGFSIYHGQGETVMGMNALWFGLLVVSGGVVAYGLKRLLHPTGWFVKSSPEEQVAA</sequence>
<dbReference type="EnsemblBacteria" id="ABF39979">
    <property type="protein sequence ID" value="ABF39979"/>
    <property type="gene ID" value="Acid345_0976"/>
</dbReference>
<comment type="subcellular location">
    <subcellularLocation>
        <location evidence="1">Cell membrane</location>
        <topology evidence="1">Multi-pass membrane protein</topology>
    </subcellularLocation>
</comment>
<evidence type="ECO:0000256" key="7">
    <source>
        <dbReference type="SAM" id="MobiDB-lite"/>
    </source>
</evidence>
<keyword evidence="5 8" id="KW-1133">Transmembrane helix</keyword>
<dbReference type="Proteomes" id="UP000002432">
    <property type="component" value="Chromosome"/>
</dbReference>
<gene>
    <name evidence="9" type="ordered locus">Acid345_0976</name>
</gene>
<feature type="transmembrane region" description="Helical" evidence="8">
    <location>
        <begin position="400"/>
        <end position="420"/>
    </location>
</feature>
<dbReference type="EMBL" id="CP000360">
    <property type="protein sequence ID" value="ABF39979.1"/>
    <property type="molecule type" value="Genomic_DNA"/>
</dbReference>
<dbReference type="GO" id="GO:0005886">
    <property type="term" value="C:plasma membrane"/>
    <property type="evidence" value="ECO:0007669"/>
    <property type="project" value="UniProtKB-SubCell"/>
</dbReference>
<dbReference type="Gene3D" id="1.20.1740.10">
    <property type="entry name" value="Amino acid/polyamine transporter I"/>
    <property type="match status" value="1"/>
</dbReference>
<organism evidence="9 10">
    <name type="scientific">Koribacter versatilis (strain Ellin345)</name>
    <dbReference type="NCBI Taxonomy" id="204669"/>
    <lineage>
        <taxon>Bacteria</taxon>
        <taxon>Pseudomonadati</taxon>
        <taxon>Acidobacteriota</taxon>
        <taxon>Terriglobia</taxon>
        <taxon>Terriglobales</taxon>
        <taxon>Candidatus Korobacteraceae</taxon>
        <taxon>Candidatus Korobacter</taxon>
    </lineage>
</organism>
<evidence type="ECO:0000256" key="3">
    <source>
        <dbReference type="ARBA" id="ARBA00022475"/>
    </source>
</evidence>
<keyword evidence="4 8" id="KW-0812">Transmembrane</keyword>
<dbReference type="STRING" id="204669.Acid345_0976"/>
<keyword evidence="3" id="KW-1003">Cell membrane</keyword>
<proteinExistence type="predicted"/>
<dbReference type="AlphaFoldDB" id="Q1IT21"/>
<accession>Q1IT21</accession>
<dbReference type="PANTHER" id="PTHR45826:SF25">
    <property type="entry name" value="AMINO ACID PERMEASE-LIKE PROTEIN"/>
    <property type="match status" value="1"/>
</dbReference>
<dbReference type="PANTHER" id="PTHR45826">
    <property type="entry name" value="POLYAMINE TRANSPORTER PUT1"/>
    <property type="match status" value="1"/>
</dbReference>
<evidence type="ECO:0000313" key="10">
    <source>
        <dbReference type="Proteomes" id="UP000002432"/>
    </source>
</evidence>
<dbReference type="KEGG" id="aba:Acid345_0976"/>
<feature type="transmembrane region" description="Helical" evidence="8">
    <location>
        <begin position="245"/>
        <end position="269"/>
    </location>
</feature>
<feature type="transmembrane region" description="Helical" evidence="8">
    <location>
        <begin position="289"/>
        <end position="311"/>
    </location>
</feature>
<feature type="region of interest" description="Disordered" evidence="7">
    <location>
        <begin position="1"/>
        <end position="23"/>
    </location>
</feature>
<evidence type="ECO:0000256" key="4">
    <source>
        <dbReference type="ARBA" id="ARBA00022692"/>
    </source>
</evidence>
<dbReference type="RefSeq" id="WP_011521781.1">
    <property type="nucleotide sequence ID" value="NC_008009.1"/>
</dbReference>
<evidence type="ECO:0000256" key="8">
    <source>
        <dbReference type="SAM" id="Phobius"/>
    </source>
</evidence>
<feature type="transmembrane region" description="Helical" evidence="8">
    <location>
        <begin position="341"/>
        <end position="359"/>
    </location>
</feature>
<evidence type="ECO:0000313" key="9">
    <source>
        <dbReference type="EMBL" id="ABF39979.1"/>
    </source>
</evidence>
<protein>
    <submittedName>
        <fullName evidence="9">Amino acid/polyamine/organocation transporter, APC superfamily</fullName>
    </submittedName>
</protein>
<feature type="transmembrane region" description="Helical" evidence="8">
    <location>
        <begin position="432"/>
        <end position="449"/>
    </location>
</feature>
<feature type="transmembrane region" description="Helical" evidence="8">
    <location>
        <begin position="110"/>
        <end position="133"/>
    </location>
</feature>
<feature type="transmembrane region" description="Helical" evidence="8">
    <location>
        <begin position="31"/>
        <end position="49"/>
    </location>
</feature>
<dbReference type="eggNOG" id="COG0531">
    <property type="taxonomic scope" value="Bacteria"/>
</dbReference>
<feature type="transmembrane region" description="Helical" evidence="8">
    <location>
        <begin position="145"/>
        <end position="166"/>
    </location>
</feature>
<dbReference type="InterPro" id="IPR002293">
    <property type="entry name" value="AA/rel_permease1"/>
</dbReference>
<feature type="transmembrane region" description="Helical" evidence="8">
    <location>
        <begin position="365"/>
        <end position="388"/>
    </location>
</feature>
<feature type="transmembrane region" description="Helical" evidence="8">
    <location>
        <begin position="172"/>
        <end position="191"/>
    </location>
</feature>
<dbReference type="PIRSF" id="PIRSF006060">
    <property type="entry name" value="AA_transporter"/>
    <property type="match status" value="1"/>
</dbReference>
<reference evidence="9 10" key="1">
    <citation type="journal article" date="2009" name="Appl. Environ. Microbiol.">
        <title>Three genomes from the phylum Acidobacteria provide insight into the lifestyles of these microorganisms in soils.</title>
        <authorList>
            <person name="Ward N.L."/>
            <person name="Challacombe J.F."/>
            <person name="Janssen P.H."/>
            <person name="Henrissat B."/>
            <person name="Coutinho P.M."/>
            <person name="Wu M."/>
            <person name="Xie G."/>
            <person name="Haft D.H."/>
            <person name="Sait M."/>
            <person name="Badger J."/>
            <person name="Barabote R.D."/>
            <person name="Bradley B."/>
            <person name="Brettin T.S."/>
            <person name="Brinkac L.M."/>
            <person name="Bruce D."/>
            <person name="Creasy T."/>
            <person name="Daugherty S.C."/>
            <person name="Davidsen T.M."/>
            <person name="DeBoy R.T."/>
            <person name="Detter J.C."/>
            <person name="Dodson R.J."/>
            <person name="Durkin A.S."/>
            <person name="Ganapathy A."/>
            <person name="Gwinn-Giglio M."/>
            <person name="Han C.S."/>
            <person name="Khouri H."/>
            <person name="Kiss H."/>
            <person name="Kothari S.P."/>
            <person name="Madupu R."/>
            <person name="Nelson K.E."/>
            <person name="Nelson W.C."/>
            <person name="Paulsen I."/>
            <person name="Penn K."/>
            <person name="Ren Q."/>
            <person name="Rosovitz M.J."/>
            <person name="Selengut J.D."/>
            <person name="Shrivastava S."/>
            <person name="Sullivan S.A."/>
            <person name="Tapia R."/>
            <person name="Thompson L.S."/>
            <person name="Watkins K.L."/>
            <person name="Yang Q."/>
            <person name="Yu C."/>
            <person name="Zafar N."/>
            <person name="Zhou L."/>
            <person name="Kuske C.R."/>
        </authorList>
    </citation>
    <scope>NUCLEOTIDE SEQUENCE [LARGE SCALE GENOMIC DNA]</scope>
    <source>
        <strain evidence="9 10">Ellin345</strain>
    </source>
</reference>